<dbReference type="GO" id="GO:0047110">
    <property type="term" value="F:phenylglyoxylate dehydrogenase (acylating) activity"/>
    <property type="evidence" value="ECO:0007669"/>
    <property type="project" value="UniProtKB-EC"/>
</dbReference>
<dbReference type="CDD" id="cd07034">
    <property type="entry name" value="TPP_PYR_PFOR_IOR-alpha_like"/>
    <property type="match status" value="1"/>
</dbReference>
<name>A0ABZ0SA80_9GAMM</name>
<dbReference type="PANTHER" id="PTHR32154">
    <property type="entry name" value="PYRUVATE-FLAVODOXIN OXIDOREDUCTASE-RELATED"/>
    <property type="match status" value="1"/>
</dbReference>
<dbReference type="Proteomes" id="UP001432180">
    <property type="component" value="Chromosome"/>
</dbReference>
<dbReference type="SUPFAM" id="SSF52518">
    <property type="entry name" value="Thiamin diphosphate-binding fold (THDP-binding)"/>
    <property type="match status" value="1"/>
</dbReference>
<accession>A0ABZ0SA80</accession>
<gene>
    <name evidence="3" type="primary">padG</name>
    <name evidence="3" type="ORF">Thiowin_01928</name>
</gene>
<evidence type="ECO:0000313" key="3">
    <source>
        <dbReference type="EMBL" id="WPL16946.1"/>
    </source>
</evidence>
<dbReference type="EMBL" id="CP121472">
    <property type="protein sequence ID" value="WPL16946.1"/>
    <property type="molecule type" value="Genomic_DNA"/>
</dbReference>
<evidence type="ECO:0000259" key="2">
    <source>
        <dbReference type="Pfam" id="PF01855"/>
    </source>
</evidence>
<dbReference type="EC" id="1.2.1.58" evidence="3"/>
<reference evidence="3 4" key="1">
    <citation type="journal article" date="2023" name="Microorganisms">
        <title>Thiorhodovibrio frisius and Trv. litoralis spp. nov., Two Novel Members from a Clade of Fastidious Purple Sulfur Bacteria That Exhibit Unique Red-Shifted Light-Harvesting Capabilities.</title>
        <authorList>
            <person name="Methner A."/>
            <person name="Kuzyk S.B."/>
            <person name="Petersen J."/>
            <person name="Bauer S."/>
            <person name="Brinkmann H."/>
            <person name="Sichau K."/>
            <person name="Wanner G."/>
            <person name="Wolf J."/>
            <person name="Neumann-Schaal M."/>
            <person name="Henke P."/>
            <person name="Tank M."/>
            <person name="Sproer C."/>
            <person name="Bunk B."/>
            <person name="Overmann J."/>
        </authorList>
    </citation>
    <scope>NUCLEOTIDE SEQUENCE [LARGE SCALE GENOMIC DNA]</scope>
    <source>
        <strain evidence="3 4">DSM 6702</strain>
    </source>
</reference>
<dbReference type="PANTHER" id="PTHR32154:SF0">
    <property type="entry name" value="PYRUVATE-FLAVODOXIN OXIDOREDUCTASE-RELATED"/>
    <property type="match status" value="1"/>
</dbReference>
<dbReference type="InterPro" id="IPR029061">
    <property type="entry name" value="THDP-binding"/>
</dbReference>
<dbReference type="RefSeq" id="WP_328987472.1">
    <property type="nucleotide sequence ID" value="NZ_CP121472.1"/>
</dbReference>
<protein>
    <submittedName>
        <fullName evidence="3">NADH-dependent phenylglyoxylate dehydrogenase subunit alpha</fullName>
        <ecNumber evidence="3">1.2.1.58</ecNumber>
    </submittedName>
</protein>
<sequence>MRQQQVRSPEYPFFEAEKKKHFLSGSEAIRETIRKANVDMAISYPITPQSESMHLVGDLFAEGYVKEYFRGENEFAVMSSVAGVRVFTATGGPGTMRAFEMFPVWAGSRLPIVCAFLTRGINSPLTIQPDTMLENAPLSCPSSTGRAGWPRRSRPWWTPPRQVVGAPRVYGGMTMPAHLIVDEIRRVLQ</sequence>
<keyword evidence="1 3" id="KW-0560">Oxidoreductase</keyword>
<feature type="domain" description="Pyruvate flavodoxin/ferredoxin oxidoreductase pyrimidine binding" evidence="2">
    <location>
        <begin position="34"/>
        <end position="130"/>
    </location>
</feature>
<evidence type="ECO:0000256" key="1">
    <source>
        <dbReference type="ARBA" id="ARBA00023002"/>
    </source>
</evidence>
<proteinExistence type="predicted"/>
<dbReference type="InterPro" id="IPR050722">
    <property type="entry name" value="Pyruvate:ferred/Flavod_OxRd"/>
</dbReference>
<keyword evidence="4" id="KW-1185">Reference proteome</keyword>
<dbReference type="InterPro" id="IPR002880">
    <property type="entry name" value="Pyrv_Fd/Flavodoxin_OxRdtase_N"/>
</dbReference>
<dbReference type="Pfam" id="PF01855">
    <property type="entry name" value="POR_N"/>
    <property type="match status" value="1"/>
</dbReference>
<evidence type="ECO:0000313" key="4">
    <source>
        <dbReference type="Proteomes" id="UP001432180"/>
    </source>
</evidence>
<dbReference type="Gene3D" id="3.40.50.970">
    <property type="match status" value="1"/>
</dbReference>
<organism evidence="3 4">
    <name type="scientific">Thiorhodovibrio winogradskyi</name>
    <dbReference type="NCBI Taxonomy" id="77007"/>
    <lineage>
        <taxon>Bacteria</taxon>
        <taxon>Pseudomonadati</taxon>
        <taxon>Pseudomonadota</taxon>
        <taxon>Gammaproteobacteria</taxon>
        <taxon>Chromatiales</taxon>
        <taxon>Chromatiaceae</taxon>
        <taxon>Thiorhodovibrio</taxon>
    </lineage>
</organism>